<feature type="region of interest" description="Disordered" evidence="1">
    <location>
        <begin position="1"/>
        <end position="37"/>
    </location>
</feature>
<name>A0A0S2DA76_LYSEN</name>
<reference evidence="2 3" key="1">
    <citation type="submission" date="2015-11" db="EMBL/GenBank/DDBJ databases">
        <title>Genome sequences of Lysobacter enzymogenes strain C3 and Lysobacter antibioticus ATCC 29479.</title>
        <authorList>
            <person name="Kobayashi D.Y."/>
        </authorList>
    </citation>
    <scope>NUCLEOTIDE SEQUENCE [LARGE SCALE GENOMIC DNA]</scope>
    <source>
        <strain evidence="2 3">C3</strain>
    </source>
</reference>
<dbReference type="PATRIC" id="fig|69.6.peg.103"/>
<evidence type="ECO:0000313" key="3">
    <source>
        <dbReference type="Proteomes" id="UP000061569"/>
    </source>
</evidence>
<organism evidence="2 3">
    <name type="scientific">Lysobacter enzymogenes</name>
    <dbReference type="NCBI Taxonomy" id="69"/>
    <lineage>
        <taxon>Bacteria</taxon>
        <taxon>Pseudomonadati</taxon>
        <taxon>Pseudomonadota</taxon>
        <taxon>Gammaproteobacteria</taxon>
        <taxon>Lysobacterales</taxon>
        <taxon>Lysobacteraceae</taxon>
        <taxon>Lysobacter</taxon>
    </lineage>
</organism>
<dbReference type="EMBL" id="CP013140">
    <property type="protein sequence ID" value="ALN55458.1"/>
    <property type="molecule type" value="Genomic_DNA"/>
</dbReference>
<sequence>MRVARSAASAVSRSRLAPLLQQQPKHQSRIANRMAYL</sequence>
<gene>
    <name evidence="2" type="ORF">GLE_0099</name>
</gene>
<feature type="compositionally biased region" description="Low complexity" evidence="1">
    <location>
        <begin position="1"/>
        <end position="15"/>
    </location>
</feature>
<dbReference type="AlphaFoldDB" id="A0A0S2DA76"/>
<accession>A0A0S2DA76</accession>
<dbReference type="Proteomes" id="UP000061569">
    <property type="component" value="Chromosome"/>
</dbReference>
<dbReference type="KEGG" id="lez:GLE_0099"/>
<evidence type="ECO:0000313" key="2">
    <source>
        <dbReference type="EMBL" id="ALN55458.1"/>
    </source>
</evidence>
<protein>
    <submittedName>
        <fullName evidence="2">Uncharacterized protein</fullName>
    </submittedName>
</protein>
<dbReference type="STRING" id="69.GLE_0099"/>
<proteinExistence type="predicted"/>
<evidence type="ECO:0000256" key="1">
    <source>
        <dbReference type="SAM" id="MobiDB-lite"/>
    </source>
</evidence>